<proteinExistence type="predicted"/>
<dbReference type="Pfam" id="PF07690">
    <property type="entry name" value="MFS_1"/>
    <property type="match status" value="1"/>
</dbReference>
<sequence>MTSTTERPATVRAGRATMAVACLIVFTAQMATTIYLPSLPMVERDFGVSRSFAALSVSLFVVGAAAPVVLWGRAADRFGRRAALLVSLGLFAGSSAVLIVNASPTWLLVLRSLQGIGAGGAAIIARIAVRDLGDGDALARRLSVLSIAFVTALGGGQFAGGLIGGWQGGFAVLTAAGALCVLGTLTIPLRKSSGQKTGMVRIYLRILTVPAFLRPTIAAGLGFATIVLLQEVSPFVFQQHFGLSVDQYGGLGLLIGLAYFAGALLVNRMAGRKGSPWLMRAGALVMTAAGLLTVVLWLVPAIPLTAALVTFVALYCGTTFGQAALFPSSMAVAVSEVPGHGAYAVALCGFVAQAIAGAAATFAALLHENVVWASVATVLSLAAFLLVRVRARE</sequence>
<evidence type="ECO:0000256" key="5">
    <source>
        <dbReference type="ARBA" id="ARBA00023136"/>
    </source>
</evidence>
<protein>
    <submittedName>
        <fullName evidence="8">MFS family permease</fullName>
    </submittedName>
</protein>
<feature type="domain" description="Major facilitator superfamily (MFS) profile" evidence="7">
    <location>
        <begin position="17"/>
        <end position="392"/>
    </location>
</feature>
<feature type="transmembrane region" description="Helical" evidence="6">
    <location>
        <begin position="370"/>
        <end position="387"/>
    </location>
</feature>
<evidence type="ECO:0000256" key="4">
    <source>
        <dbReference type="ARBA" id="ARBA00022989"/>
    </source>
</evidence>
<comment type="subcellular location">
    <subcellularLocation>
        <location evidence="1">Cell membrane</location>
        <topology evidence="1">Multi-pass membrane protein</topology>
    </subcellularLocation>
</comment>
<dbReference type="InterPro" id="IPR020846">
    <property type="entry name" value="MFS_dom"/>
</dbReference>
<feature type="transmembrane region" description="Helical" evidence="6">
    <location>
        <begin position="202"/>
        <end position="228"/>
    </location>
</feature>
<feature type="transmembrane region" description="Helical" evidence="6">
    <location>
        <begin position="106"/>
        <end position="129"/>
    </location>
</feature>
<dbReference type="PANTHER" id="PTHR23502">
    <property type="entry name" value="MAJOR FACILITATOR SUPERFAMILY"/>
    <property type="match status" value="1"/>
</dbReference>
<keyword evidence="4 6" id="KW-1133">Transmembrane helix</keyword>
<keyword evidence="9" id="KW-1185">Reference proteome</keyword>
<reference evidence="8 9" key="1">
    <citation type="submission" date="2020-10" db="EMBL/GenBank/DDBJ databases">
        <title>Sequencing the genomes of 1000 actinobacteria strains.</title>
        <authorList>
            <person name="Klenk H.-P."/>
        </authorList>
    </citation>
    <scope>NUCLEOTIDE SEQUENCE [LARGE SCALE GENOMIC DNA]</scope>
    <source>
        <strain evidence="8 9">DSM 46661</strain>
    </source>
</reference>
<dbReference type="Gene3D" id="1.20.1720.10">
    <property type="entry name" value="Multidrug resistance protein D"/>
    <property type="match status" value="1"/>
</dbReference>
<dbReference type="Proteomes" id="UP000656548">
    <property type="component" value="Unassembled WGS sequence"/>
</dbReference>
<feature type="transmembrane region" description="Helical" evidence="6">
    <location>
        <begin position="341"/>
        <end position="364"/>
    </location>
</feature>
<evidence type="ECO:0000259" key="7">
    <source>
        <dbReference type="PROSITE" id="PS50850"/>
    </source>
</evidence>
<dbReference type="SUPFAM" id="SSF103473">
    <property type="entry name" value="MFS general substrate transporter"/>
    <property type="match status" value="1"/>
</dbReference>
<evidence type="ECO:0000256" key="3">
    <source>
        <dbReference type="ARBA" id="ARBA00022692"/>
    </source>
</evidence>
<dbReference type="EMBL" id="JADBEJ010000005">
    <property type="protein sequence ID" value="MBE1578190.1"/>
    <property type="molecule type" value="Genomic_DNA"/>
</dbReference>
<dbReference type="InterPro" id="IPR036259">
    <property type="entry name" value="MFS_trans_sf"/>
</dbReference>
<evidence type="ECO:0000313" key="9">
    <source>
        <dbReference type="Proteomes" id="UP000656548"/>
    </source>
</evidence>
<name>A0ABR9LCC8_9PSEU</name>
<gene>
    <name evidence="8" type="ORF">H4W30_005250</name>
</gene>
<feature type="transmembrane region" description="Helical" evidence="6">
    <location>
        <begin position="48"/>
        <end position="70"/>
    </location>
</feature>
<accession>A0ABR9LCC8</accession>
<feature type="transmembrane region" description="Helical" evidence="6">
    <location>
        <begin position="305"/>
        <end position="329"/>
    </location>
</feature>
<comment type="caution">
    <text evidence="8">The sequence shown here is derived from an EMBL/GenBank/DDBJ whole genome shotgun (WGS) entry which is preliminary data.</text>
</comment>
<keyword evidence="3 6" id="KW-0812">Transmembrane</keyword>
<evidence type="ECO:0000256" key="2">
    <source>
        <dbReference type="ARBA" id="ARBA00022448"/>
    </source>
</evidence>
<evidence type="ECO:0000256" key="6">
    <source>
        <dbReference type="SAM" id="Phobius"/>
    </source>
</evidence>
<feature type="transmembrane region" description="Helical" evidence="6">
    <location>
        <begin position="16"/>
        <end position="36"/>
    </location>
</feature>
<feature type="transmembrane region" description="Helical" evidence="6">
    <location>
        <begin position="141"/>
        <end position="163"/>
    </location>
</feature>
<keyword evidence="2" id="KW-0813">Transport</keyword>
<evidence type="ECO:0000313" key="8">
    <source>
        <dbReference type="EMBL" id="MBE1578190.1"/>
    </source>
</evidence>
<dbReference type="InterPro" id="IPR011701">
    <property type="entry name" value="MFS"/>
</dbReference>
<feature type="transmembrane region" description="Helical" evidence="6">
    <location>
        <begin position="82"/>
        <end position="100"/>
    </location>
</feature>
<feature type="transmembrane region" description="Helical" evidence="6">
    <location>
        <begin position="169"/>
        <end position="190"/>
    </location>
</feature>
<organism evidence="8 9">
    <name type="scientific">Amycolatopsis roodepoortensis</name>
    <dbReference type="NCBI Taxonomy" id="700274"/>
    <lineage>
        <taxon>Bacteria</taxon>
        <taxon>Bacillati</taxon>
        <taxon>Actinomycetota</taxon>
        <taxon>Actinomycetes</taxon>
        <taxon>Pseudonocardiales</taxon>
        <taxon>Pseudonocardiaceae</taxon>
        <taxon>Amycolatopsis</taxon>
    </lineage>
</organism>
<dbReference type="PROSITE" id="PS50850">
    <property type="entry name" value="MFS"/>
    <property type="match status" value="1"/>
</dbReference>
<evidence type="ECO:0000256" key="1">
    <source>
        <dbReference type="ARBA" id="ARBA00004651"/>
    </source>
</evidence>
<keyword evidence="5 6" id="KW-0472">Membrane</keyword>
<feature type="transmembrane region" description="Helical" evidence="6">
    <location>
        <begin position="248"/>
        <end position="266"/>
    </location>
</feature>
<dbReference type="RefSeq" id="WP_318780672.1">
    <property type="nucleotide sequence ID" value="NZ_JADBEJ010000005.1"/>
</dbReference>
<dbReference type="PANTHER" id="PTHR23502:SF132">
    <property type="entry name" value="POLYAMINE TRANSPORTER 2-RELATED"/>
    <property type="match status" value="1"/>
</dbReference>
<feature type="transmembrane region" description="Helical" evidence="6">
    <location>
        <begin position="278"/>
        <end position="299"/>
    </location>
</feature>